<gene>
    <name evidence="2" type="ORF">RFULGI_LOCUS10488</name>
</gene>
<dbReference type="AlphaFoldDB" id="A0A9N9N569"/>
<comment type="caution">
    <text evidence="2">The sequence shown here is derived from an EMBL/GenBank/DDBJ whole genome shotgun (WGS) entry which is preliminary data.</text>
</comment>
<feature type="region of interest" description="Disordered" evidence="1">
    <location>
        <begin position="126"/>
        <end position="146"/>
    </location>
</feature>
<evidence type="ECO:0000313" key="3">
    <source>
        <dbReference type="Proteomes" id="UP000789396"/>
    </source>
</evidence>
<accession>A0A9N9N569</accession>
<feature type="compositionally biased region" description="Basic residues" evidence="1">
    <location>
        <begin position="134"/>
        <end position="143"/>
    </location>
</feature>
<sequence length="203" mass="22918">ANTNPSPTGANTNPSLTVLIQTSFSTDTNTNFSSTNADTNPFNRANYIIVEDSDSSTNSSLLNSDLDFFDNLDFSTNYILSDNSLDLHLDNSSDLHLDNSSDLHLDNSLDLHLELQAKELLKEDSDYNKETSKKKSKKLKTNHVPKESNLTSNEIKLANIISQIRTKYQCHVYPTPCYIEDNKHLQLMPARLHLWAQDEVSIR</sequence>
<feature type="non-terminal residue" evidence="2">
    <location>
        <position position="203"/>
    </location>
</feature>
<name>A0A9N9N569_9GLOM</name>
<organism evidence="2 3">
    <name type="scientific">Racocetra fulgida</name>
    <dbReference type="NCBI Taxonomy" id="60492"/>
    <lineage>
        <taxon>Eukaryota</taxon>
        <taxon>Fungi</taxon>
        <taxon>Fungi incertae sedis</taxon>
        <taxon>Mucoromycota</taxon>
        <taxon>Glomeromycotina</taxon>
        <taxon>Glomeromycetes</taxon>
        <taxon>Diversisporales</taxon>
        <taxon>Gigasporaceae</taxon>
        <taxon>Racocetra</taxon>
    </lineage>
</organism>
<dbReference type="EMBL" id="CAJVPZ010020843">
    <property type="protein sequence ID" value="CAG8703024.1"/>
    <property type="molecule type" value="Genomic_DNA"/>
</dbReference>
<dbReference type="Proteomes" id="UP000789396">
    <property type="component" value="Unassembled WGS sequence"/>
</dbReference>
<reference evidence="2" key="1">
    <citation type="submission" date="2021-06" db="EMBL/GenBank/DDBJ databases">
        <authorList>
            <person name="Kallberg Y."/>
            <person name="Tangrot J."/>
            <person name="Rosling A."/>
        </authorList>
    </citation>
    <scope>NUCLEOTIDE SEQUENCE</scope>
    <source>
        <strain evidence="2">IN212</strain>
    </source>
</reference>
<dbReference type="OrthoDB" id="2444601at2759"/>
<evidence type="ECO:0000313" key="2">
    <source>
        <dbReference type="EMBL" id="CAG8703024.1"/>
    </source>
</evidence>
<evidence type="ECO:0000256" key="1">
    <source>
        <dbReference type="SAM" id="MobiDB-lite"/>
    </source>
</evidence>
<proteinExistence type="predicted"/>
<protein>
    <submittedName>
        <fullName evidence="2">10393_t:CDS:1</fullName>
    </submittedName>
</protein>
<keyword evidence="3" id="KW-1185">Reference proteome</keyword>